<feature type="transmembrane region" description="Helical" evidence="1">
    <location>
        <begin position="94"/>
        <end position="117"/>
    </location>
</feature>
<organism evidence="2 3">
    <name type="scientific">Mycolicibacterium fluoranthenivorans</name>
    <dbReference type="NCBI Taxonomy" id="258505"/>
    <lineage>
        <taxon>Bacteria</taxon>
        <taxon>Bacillati</taxon>
        <taxon>Actinomycetota</taxon>
        <taxon>Actinomycetes</taxon>
        <taxon>Mycobacteriales</taxon>
        <taxon>Mycobacteriaceae</taxon>
        <taxon>Mycolicibacterium</taxon>
    </lineage>
</organism>
<dbReference type="AlphaFoldDB" id="A0A7G8PGM5"/>
<dbReference type="Proteomes" id="UP000515498">
    <property type="component" value="Chromosome"/>
</dbReference>
<keyword evidence="1" id="KW-0472">Membrane</keyword>
<gene>
    <name evidence="2" type="ORF">HZU40_03855</name>
</gene>
<keyword evidence="1" id="KW-1133">Transmembrane helix</keyword>
<sequence>MCTAAGLTGRRNGNARIGRVACTRSDRGADEDVHAFAGVVGTDVITAAPPSGEWGSAWLQRCGPAALTGLGVSVSRDASATVPARALLDRLGELVAVLTVLLAVAVAIAAVTLAKIAGG</sequence>
<reference evidence="2 3" key="1">
    <citation type="submission" date="2020-07" db="EMBL/GenBank/DDBJ databases">
        <title>Draft genome sequence of four isobutane-metabolizing strains capable of cometabolically degrading diverse ether contaminants.</title>
        <authorList>
            <person name="Chen W."/>
            <person name="Faulkner N."/>
            <person name="Smith C."/>
            <person name="Hyman M."/>
        </authorList>
    </citation>
    <scope>NUCLEOTIDE SEQUENCE [LARGE SCALE GENOMIC DNA]</scope>
    <source>
        <strain evidence="2 3">2A</strain>
    </source>
</reference>
<dbReference type="KEGG" id="mflu:HZU40_03855"/>
<protein>
    <submittedName>
        <fullName evidence="2">Uncharacterized protein</fullName>
    </submittedName>
</protein>
<dbReference type="RefSeq" id="WP_187097584.1">
    <property type="nucleotide sequence ID" value="NZ_CP059894.1"/>
</dbReference>
<proteinExistence type="predicted"/>
<name>A0A7G8PGM5_9MYCO</name>
<evidence type="ECO:0000256" key="1">
    <source>
        <dbReference type="SAM" id="Phobius"/>
    </source>
</evidence>
<keyword evidence="1" id="KW-0812">Transmembrane</keyword>
<dbReference type="EMBL" id="CP059894">
    <property type="protein sequence ID" value="QNJ93491.1"/>
    <property type="molecule type" value="Genomic_DNA"/>
</dbReference>
<evidence type="ECO:0000313" key="2">
    <source>
        <dbReference type="EMBL" id="QNJ93491.1"/>
    </source>
</evidence>
<evidence type="ECO:0000313" key="3">
    <source>
        <dbReference type="Proteomes" id="UP000515498"/>
    </source>
</evidence>
<accession>A0A7G8PGM5</accession>